<gene>
    <name evidence="2" type="ORF">LTR09_010224</name>
</gene>
<protein>
    <submittedName>
        <fullName evidence="2">Uncharacterized protein</fullName>
    </submittedName>
</protein>
<evidence type="ECO:0000256" key="1">
    <source>
        <dbReference type="SAM" id="MobiDB-lite"/>
    </source>
</evidence>
<sequence>MPSPLAEPPPLLPAASVASNGDDLQLRKVEHRCNLYAHLLPFAQGLAPHQPDVRRGAQEIADKVQDIDDAVGTAARKVQEKQRELRSLTFKFLEQTMSLDEFYGSGDLLELPYGLLRCALDQHAISDPSRFAACVMRIIPPAAELFRPEDEHCDLRSRTERKTERKTFLNKCLMLINELLYQDRRVDAYQALVLWRSVMRSSTQRQQFGDLDCQMVDRLIQAVLDDECIPPDARDCSEQPFPDEYSKHMCSIKMEGLSWTLAPSRDLAPSRESDIRYWNLAGAARPLRTAYLEYVCSPADYSRETRSAPSVVSNPRFHKQALELLGDMQERAWSELRSKVFLTAGTVLPVESTDQIFADALEAEGIPSNPTTHREHQVPKQKRVTRVIKPELHCHRMDKSPKRAPDPYHFGLWEANPKADDSDASSKCENCHEDEWI</sequence>
<dbReference type="Proteomes" id="UP001271007">
    <property type="component" value="Unassembled WGS sequence"/>
</dbReference>
<evidence type="ECO:0000313" key="3">
    <source>
        <dbReference type="Proteomes" id="UP001271007"/>
    </source>
</evidence>
<evidence type="ECO:0000313" key="2">
    <source>
        <dbReference type="EMBL" id="KAK3048393.1"/>
    </source>
</evidence>
<accession>A0AAJ0D7Q0</accession>
<proteinExistence type="predicted"/>
<organism evidence="2 3">
    <name type="scientific">Extremus antarcticus</name>
    <dbReference type="NCBI Taxonomy" id="702011"/>
    <lineage>
        <taxon>Eukaryota</taxon>
        <taxon>Fungi</taxon>
        <taxon>Dikarya</taxon>
        <taxon>Ascomycota</taxon>
        <taxon>Pezizomycotina</taxon>
        <taxon>Dothideomycetes</taxon>
        <taxon>Dothideomycetidae</taxon>
        <taxon>Mycosphaerellales</taxon>
        <taxon>Extremaceae</taxon>
        <taxon>Extremus</taxon>
    </lineage>
</organism>
<reference evidence="2" key="1">
    <citation type="submission" date="2023-04" db="EMBL/GenBank/DDBJ databases">
        <title>Black Yeasts Isolated from many extreme environments.</title>
        <authorList>
            <person name="Coleine C."/>
            <person name="Stajich J.E."/>
            <person name="Selbmann L."/>
        </authorList>
    </citation>
    <scope>NUCLEOTIDE SEQUENCE</scope>
    <source>
        <strain evidence="2">CCFEE 5312</strain>
    </source>
</reference>
<dbReference type="EMBL" id="JAWDJX010000049">
    <property type="protein sequence ID" value="KAK3048393.1"/>
    <property type="molecule type" value="Genomic_DNA"/>
</dbReference>
<feature type="compositionally biased region" description="Basic and acidic residues" evidence="1">
    <location>
        <begin position="417"/>
        <end position="437"/>
    </location>
</feature>
<comment type="caution">
    <text evidence="2">The sequence shown here is derived from an EMBL/GenBank/DDBJ whole genome shotgun (WGS) entry which is preliminary data.</text>
</comment>
<name>A0AAJ0D7Q0_9PEZI</name>
<keyword evidence="3" id="KW-1185">Reference proteome</keyword>
<feature type="region of interest" description="Disordered" evidence="1">
    <location>
        <begin position="416"/>
        <end position="437"/>
    </location>
</feature>
<dbReference type="AlphaFoldDB" id="A0AAJ0D7Q0"/>